<dbReference type="AlphaFoldDB" id="A0A2M7E901"/>
<reference evidence="2" key="1">
    <citation type="submission" date="2017-09" db="EMBL/GenBank/DDBJ databases">
        <title>Depth-based differentiation of microbial function through sediment-hosted aquifers and enrichment of novel symbionts in the deep terrestrial subsurface.</title>
        <authorList>
            <person name="Probst A.J."/>
            <person name="Ladd B."/>
            <person name="Jarett J.K."/>
            <person name="Geller-Mcgrath D.E."/>
            <person name="Sieber C.M.K."/>
            <person name="Emerson J.B."/>
            <person name="Anantharaman K."/>
            <person name="Thomas B.C."/>
            <person name="Malmstrom R."/>
            <person name="Stieglmeier M."/>
            <person name="Klingl A."/>
            <person name="Woyke T."/>
            <person name="Ryan C.M."/>
            <person name="Banfield J.F."/>
        </authorList>
    </citation>
    <scope>NUCLEOTIDE SEQUENCE [LARGE SCALE GENOMIC DNA]</scope>
</reference>
<name>A0A2M7E901_9BACT</name>
<dbReference type="Proteomes" id="UP000228886">
    <property type="component" value="Unassembled WGS sequence"/>
</dbReference>
<evidence type="ECO:0000313" key="2">
    <source>
        <dbReference type="Proteomes" id="UP000228886"/>
    </source>
</evidence>
<evidence type="ECO:0000313" key="1">
    <source>
        <dbReference type="EMBL" id="PIV64184.1"/>
    </source>
</evidence>
<proteinExistence type="predicted"/>
<gene>
    <name evidence="1" type="ORF">COS11_03540</name>
</gene>
<dbReference type="EMBL" id="PETL01000173">
    <property type="protein sequence ID" value="PIV64184.1"/>
    <property type="molecule type" value="Genomic_DNA"/>
</dbReference>
<comment type="caution">
    <text evidence="1">The sequence shown here is derived from an EMBL/GenBank/DDBJ whole genome shotgun (WGS) entry which is preliminary data.</text>
</comment>
<protein>
    <submittedName>
        <fullName evidence="1">Uncharacterized protein</fullName>
    </submittedName>
</protein>
<sequence length="86" mass="9910">MLFNKIPDISLLKDKDPESVASLRDLGFNLQNSKLRIENLSIDISSDKFLNISTLSKIDFEINKKSFSELHNRAIEVTKLFVKEKK</sequence>
<organism evidence="1 2">
    <name type="scientific">bacterium (Candidatus Ratteibacteria) CG01_land_8_20_14_3_00_40_19</name>
    <dbReference type="NCBI Taxonomy" id="2014290"/>
    <lineage>
        <taxon>Bacteria</taxon>
        <taxon>Candidatus Ratteibacteria</taxon>
    </lineage>
</organism>
<accession>A0A2M7E901</accession>